<evidence type="ECO:0000313" key="1">
    <source>
        <dbReference type="EMBL" id="KAG2185462.1"/>
    </source>
</evidence>
<evidence type="ECO:0008006" key="3">
    <source>
        <dbReference type="Google" id="ProtNLM"/>
    </source>
</evidence>
<comment type="caution">
    <text evidence="1">The sequence shown here is derived from an EMBL/GenBank/DDBJ whole genome shotgun (WGS) entry which is preliminary data.</text>
</comment>
<accession>A0A8H7Q3W0</accession>
<gene>
    <name evidence="1" type="ORF">INT44_002253</name>
</gene>
<protein>
    <recommendedName>
        <fullName evidence="3">SET domain-containing protein</fullName>
    </recommendedName>
</protein>
<dbReference type="Gene3D" id="2.170.270.10">
    <property type="entry name" value="SET domain"/>
    <property type="match status" value="1"/>
</dbReference>
<dbReference type="PANTHER" id="PTHR12197:SF294">
    <property type="entry name" value="POTENTIAL PROTEIN LYSINE METHYLTRANSFERASE SET6"/>
    <property type="match status" value="1"/>
</dbReference>
<dbReference type="SUPFAM" id="SSF82199">
    <property type="entry name" value="SET domain"/>
    <property type="match status" value="1"/>
</dbReference>
<reference evidence="1" key="1">
    <citation type="submission" date="2020-12" db="EMBL/GenBank/DDBJ databases">
        <title>Metabolic potential, ecology and presence of endohyphal bacteria is reflected in genomic diversity of Mucoromycotina.</title>
        <authorList>
            <person name="Muszewska A."/>
            <person name="Okrasinska A."/>
            <person name="Steczkiewicz K."/>
            <person name="Drgas O."/>
            <person name="Orlowska M."/>
            <person name="Perlinska-Lenart U."/>
            <person name="Aleksandrzak-Piekarczyk T."/>
            <person name="Szatraj K."/>
            <person name="Zielenkiewicz U."/>
            <person name="Pilsyk S."/>
            <person name="Malc E."/>
            <person name="Mieczkowski P."/>
            <person name="Kruszewska J.S."/>
            <person name="Biernat P."/>
            <person name="Pawlowska J."/>
        </authorList>
    </citation>
    <scope>NUCLEOTIDE SEQUENCE</scope>
    <source>
        <strain evidence="1">WA0000051536</strain>
    </source>
</reference>
<dbReference type="CDD" id="cd20071">
    <property type="entry name" value="SET_SMYD"/>
    <property type="match status" value="1"/>
</dbReference>
<evidence type="ECO:0000313" key="2">
    <source>
        <dbReference type="Proteomes" id="UP000612746"/>
    </source>
</evidence>
<dbReference type="AlphaFoldDB" id="A0A8H7Q3W0"/>
<dbReference type="OrthoDB" id="5945798at2759"/>
<organism evidence="1 2">
    <name type="scientific">Umbelopsis vinacea</name>
    <dbReference type="NCBI Taxonomy" id="44442"/>
    <lineage>
        <taxon>Eukaryota</taxon>
        <taxon>Fungi</taxon>
        <taxon>Fungi incertae sedis</taxon>
        <taxon>Mucoromycota</taxon>
        <taxon>Mucoromycotina</taxon>
        <taxon>Umbelopsidomycetes</taxon>
        <taxon>Umbelopsidales</taxon>
        <taxon>Umbelopsidaceae</taxon>
        <taxon>Umbelopsis</taxon>
    </lineage>
</organism>
<dbReference type="InterPro" id="IPR046341">
    <property type="entry name" value="SET_dom_sf"/>
</dbReference>
<dbReference type="Proteomes" id="UP000612746">
    <property type="component" value="Unassembled WGS sequence"/>
</dbReference>
<dbReference type="PANTHER" id="PTHR12197">
    <property type="entry name" value="HISTONE-LYSINE N-METHYLTRANSFERASE SMYD"/>
    <property type="match status" value="1"/>
</dbReference>
<dbReference type="EMBL" id="JAEPRA010000005">
    <property type="protein sequence ID" value="KAG2185462.1"/>
    <property type="molecule type" value="Genomic_DNA"/>
</dbReference>
<proteinExistence type="predicted"/>
<dbReference type="GO" id="GO:0005634">
    <property type="term" value="C:nucleus"/>
    <property type="evidence" value="ECO:0007669"/>
    <property type="project" value="TreeGrafter"/>
</dbReference>
<name>A0A8H7Q3W0_9FUNG</name>
<keyword evidence="2" id="KW-1185">Reference proteome</keyword>
<sequence>MAQPETASYTSASQCLAQSENEYVKIEHSKDRGRYFIAKTDVPAGTVVLKVRIVCFNQVAWVCLIKRMATNSPILTLQPSSIPSEKESVHTASTSIPPNRSLYIVSRSGTAQNVNHQRICAPLRKLATLKADKHMKSVTKMILHLFWERARSECGVHWSRSQEQWWEVGETDITRGLEDLNFRKDIAPVESNFDMVLALESHYHRWTTDDCQSWKRLYTFLHTSLTECALLKESDDMDFIMHLISRVESNGFGMYWAKPSKKRDQDPFGRALFPHAAFFNHDCDRNCEATQLIGDDGTSEVEEPADIPVAEEQPLELNGEPGQEQQSKPVPSVFEFPRGAFRLMLVRTLRVAQAEKPLCISYIDWDQPVAARRRKLLEEYFFECMCERCVKESQAKPKTKKSNGL</sequence>
<dbReference type="InterPro" id="IPR050869">
    <property type="entry name" value="H3K4_H4K5_MeTrfase"/>
</dbReference>